<reference evidence="1 2" key="1">
    <citation type="submission" date="2023-06" db="EMBL/GenBank/DDBJ databases">
        <title>Five Gram-positive bacteria isolated from mangrove sediments in Shenzhen, Guangdong, China.</title>
        <authorList>
            <person name="Yu S."/>
            <person name="Zheng W."/>
            <person name="Huang Y."/>
        </authorList>
    </citation>
    <scope>NUCLEOTIDE SEQUENCE [LARGE SCALE GENOMIC DNA]</scope>
    <source>
        <strain evidence="1 2">SaN35-3</strain>
    </source>
</reference>
<evidence type="ECO:0000313" key="1">
    <source>
        <dbReference type="EMBL" id="WLR42119.1"/>
    </source>
</evidence>
<evidence type="ECO:0000313" key="2">
    <source>
        <dbReference type="Proteomes" id="UP001197974"/>
    </source>
</evidence>
<gene>
    <name evidence="1" type="ORF">LC087_15320</name>
</gene>
<keyword evidence="2" id="KW-1185">Reference proteome</keyword>
<protein>
    <submittedName>
        <fullName evidence="1">Uncharacterized protein</fullName>
    </submittedName>
</protein>
<dbReference type="RefSeq" id="WP_226540565.1">
    <property type="nucleotide sequence ID" value="NZ_CP129013.1"/>
</dbReference>
<name>A0ABY9JTG9_9BACI</name>
<accession>A0ABY9JTG9</accession>
<organism evidence="1 2">
    <name type="scientific">Bacillus carboniphilus</name>
    <dbReference type="NCBI Taxonomy" id="86663"/>
    <lineage>
        <taxon>Bacteria</taxon>
        <taxon>Bacillati</taxon>
        <taxon>Bacillota</taxon>
        <taxon>Bacilli</taxon>
        <taxon>Bacillales</taxon>
        <taxon>Bacillaceae</taxon>
        <taxon>Bacillus</taxon>
    </lineage>
</organism>
<dbReference type="EMBL" id="CP129013">
    <property type="protein sequence ID" value="WLR42119.1"/>
    <property type="molecule type" value="Genomic_DNA"/>
</dbReference>
<dbReference type="Proteomes" id="UP001197974">
    <property type="component" value="Chromosome"/>
</dbReference>
<proteinExistence type="predicted"/>
<sequence>MIHHSVKNVWSSFSQEANIHHQNYTSWHFGDIDFFTSALPSFNEDMLVVCEEITVVYC</sequence>